<dbReference type="AlphaFoldDB" id="A0A175VTH1"/>
<keyword evidence="2" id="KW-1185">Reference proteome</keyword>
<dbReference type="GO" id="GO:0005763">
    <property type="term" value="C:mitochondrial small ribosomal subunit"/>
    <property type="evidence" value="ECO:0007669"/>
    <property type="project" value="TreeGrafter"/>
</dbReference>
<evidence type="ECO:0008006" key="3">
    <source>
        <dbReference type="Google" id="ProtNLM"/>
    </source>
</evidence>
<dbReference type="STRING" id="100816.A0A175VTH1"/>
<evidence type="ECO:0000313" key="2">
    <source>
        <dbReference type="Proteomes" id="UP000078237"/>
    </source>
</evidence>
<dbReference type="PANTHER" id="PTHR28058">
    <property type="entry name" value="37S RIBOSOMAL PROTEIN MRP51, MITOCHONDRIAL"/>
    <property type="match status" value="1"/>
</dbReference>
<dbReference type="EMBL" id="LCTW02000341">
    <property type="protein sequence ID" value="KXX74545.1"/>
    <property type="molecule type" value="Genomic_DNA"/>
</dbReference>
<dbReference type="OrthoDB" id="3913595at2759"/>
<dbReference type="VEuPathDB" id="FungiDB:MMYC01_209230"/>
<gene>
    <name evidence="1" type="ORF">MMYC01_209230</name>
</gene>
<dbReference type="Proteomes" id="UP000078237">
    <property type="component" value="Unassembled WGS sequence"/>
</dbReference>
<sequence>MATRRVSPGGALLRTSRMFSLPAPIPPPPNDAALGSHFSSDTMTLQYPTHQIITTLSAPRKQGDWGLKRPLPLKSTTKSSKPLLRVKAIDSIEQITDYTSGHDHAMTLRKFQQLSMPITLRQPGEAGKTHLAGKVSLPGQSVFEDTVDITAIKPQKRAELSDHRWKFSGPWLAGMTEGKFKEWVAKEVRPKRAAFRQFLKKKLASEMNEAATLAAVEKGEEPPAPISPRSITEEQLIEYLRRLRYNHQLLYDMVGQFLDLAPLRPSTGAQEGLANLKTQGSIMEYREVKSPWADYGPPVTHPSAGISYLRTSMYMNNHPIYGPQKHHQPVLARVIRPIRAATNQPAKLGVAGFVVDSPAGDNMLNSKTGNALTKLDPNVEGGAKMWVQAHRASVDESGRVLMGVTEAWAEATLVAQELLGEKACLGSALIQSQLQNQQESATDIRKRYSAATPTMSSAADYGLLR</sequence>
<dbReference type="Pfam" id="PF11709">
    <property type="entry name" value="Mit_ribos_Mrp51"/>
    <property type="match status" value="1"/>
</dbReference>
<protein>
    <recommendedName>
        <fullName evidence="3">37S ribosomal protein mrp51, mitochondrial</fullName>
    </recommendedName>
</protein>
<comment type="caution">
    <text evidence="1">The sequence shown here is derived from an EMBL/GenBank/DDBJ whole genome shotgun (WGS) entry which is preliminary data.</text>
</comment>
<dbReference type="GO" id="GO:0070124">
    <property type="term" value="P:mitochondrial translational initiation"/>
    <property type="evidence" value="ECO:0007669"/>
    <property type="project" value="TreeGrafter"/>
</dbReference>
<organism evidence="1 2">
    <name type="scientific">Madurella mycetomatis</name>
    <dbReference type="NCBI Taxonomy" id="100816"/>
    <lineage>
        <taxon>Eukaryota</taxon>
        <taxon>Fungi</taxon>
        <taxon>Dikarya</taxon>
        <taxon>Ascomycota</taxon>
        <taxon>Pezizomycotina</taxon>
        <taxon>Sordariomycetes</taxon>
        <taxon>Sordariomycetidae</taxon>
        <taxon>Sordariales</taxon>
        <taxon>Sordariales incertae sedis</taxon>
        <taxon>Madurella</taxon>
    </lineage>
</organism>
<name>A0A175VTH1_9PEZI</name>
<dbReference type="GO" id="GO:0003735">
    <property type="term" value="F:structural constituent of ribosome"/>
    <property type="evidence" value="ECO:0007669"/>
    <property type="project" value="TreeGrafter"/>
</dbReference>
<accession>A0A175VTH1</accession>
<reference evidence="1 2" key="1">
    <citation type="journal article" date="2016" name="Genome Announc.">
        <title>Genome Sequence of Madurella mycetomatis mm55, Isolated from a Human Mycetoma Case in Sudan.</title>
        <authorList>
            <person name="Smit S."/>
            <person name="Derks M.F."/>
            <person name="Bervoets S."/>
            <person name="Fahal A."/>
            <person name="van Leeuwen W."/>
            <person name="van Belkum A."/>
            <person name="van de Sande W.W."/>
        </authorList>
    </citation>
    <scope>NUCLEOTIDE SEQUENCE [LARGE SCALE GENOMIC DNA]</scope>
    <source>
        <strain evidence="2">mm55</strain>
    </source>
</reference>
<evidence type="ECO:0000313" key="1">
    <source>
        <dbReference type="EMBL" id="KXX74545.1"/>
    </source>
</evidence>
<proteinExistence type="predicted"/>
<dbReference type="InterPro" id="IPR016712">
    <property type="entry name" value="Rbsml_bS1m-like"/>
</dbReference>
<dbReference type="PANTHER" id="PTHR28058:SF1">
    <property type="entry name" value="SMALL RIBOSOMAL SUBUNIT PROTEIN BS1M"/>
    <property type="match status" value="1"/>
</dbReference>